<dbReference type="Proteomes" id="UP000659388">
    <property type="component" value="Unassembled WGS sequence"/>
</dbReference>
<protein>
    <submittedName>
        <fullName evidence="2">Uncharacterized protein</fullName>
    </submittedName>
</protein>
<dbReference type="AlphaFoldDB" id="A0A937JZ28"/>
<keyword evidence="1" id="KW-0812">Transmembrane</keyword>
<dbReference type="EMBL" id="JAESIY010000001">
    <property type="protein sequence ID" value="MBL3654746.1"/>
    <property type="molecule type" value="Genomic_DNA"/>
</dbReference>
<accession>A0A937JZ28</accession>
<gene>
    <name evidence="2" type="ORF">JL102_01290</name>
</gene>
<organism evidence="2 3">
    <name type="scientific">Fulvivirga sediminis</name>
    <dbReference type="NCBI Taxonomy" id="2803949"/>
    <lineage>
        <taxon>Bacteria</taxon>
        <taxon>Pseudomonadati</taxon>
        <taxon>Bacteroidota</taxon>
        <taxon>Cytophagia</taxon>
        <taxon>Cytophagales</taxon>
        <taxon>Fulvivirgaceae</taxon>
        <taxon>Fulvivirga</taxon>
    </lineage>
</organism>
<sequence>MKALGLALILVLINVEFTQAQFDENQLTYLRKVEKYGRLKRTGMAMAIGGAVMTTAGVALINQADWVDSNSNGYGGSSNTVTTDDPEGVVGVLFTIVGVPLTITGVVLAIVGNSKEKKYEQKLDRISAGYYRKHGASGLTLTYRF</sequence>
<dbReference type="RefSeq" id="WP_202241865.1">
    <property type="nucleotide sequence ID" value="NZ_JAESIY010000001.1"/>
</dbReference>
<evidence type="ECO:0000313" key="3">
    <source>
        <dbReference type="Proteomes" id="UP000659388"/>
    </source>
</evidence>
<comment type="caution">
    <text evidence="2">The sequence shown here is derived from an EMBL/GenBank/DDBJ whole genome shotgun (WGS) entry which is preliminary data.</text>
</comment>
<reference evidence="2" key="1">
    <citation type="submission" date="2021-01" db="EMBL/GenBank/DDBJ databases">
        <title>Fulvivirga kasyanovii gen. nov., sp nov., a novel member of the phylum Bacteroidetes isolated from seawater in a mussel farm.</title>
        <authorList>
            <person name="Zhao L.-H."/>
            <person name="Wang Z.-J."/>
        </authorList>
    </citation>
    <scope>NUCLEOTIDE SEQUENCE</scope>
    <source>
        <strain evidence="2">2943</strain>
    </source>
</reference>
<proteinExistence type="predicted"/>
<evidence type="ECO:0000313" key="2">
    <source>
        <dbReference type="EMBL" id="MBL3654746.1"/>
    </source>
</evidence>
<name>A0A937JZ28_9BACT</name>
<feature type="transmembrane region" description="Helical" evidence="1">
    <location>
        <begin position="89"/>
        <end position="112"/>
    </location>
</feature>
<evidence type="ECO:0000256" key="1">
    <source>
        <dbReference type="SAM" id="Phobius"/>
    </source>
</evidence>
<keyword evidence="1" id="KW-1133">Transmembrane helix</keyword>
<keyword evidence="3" id="KW-1185">Reference proteome</keyword>
<keyword evidence="1" id="KW-0472">Membrane</keyword>